<dbReference type="InterPro" id="IPR032675">
    <property type="entry name" value="LRR_dom_sf"/>
</dbReference>
<dbReference type="SMART" id="SM00365">
    <property type="entry name" value="LRR_SD22"/>
    <property type="match status" value="4"/>
</dbReference>
<evidence type="ECO:0000313" key="19">
    <source>
        <dbReference type="Proteomes" id="UP000594261"/>
    </source>
</evidence>
<dbReference type="PANTHER" id="PTHR48063:SF101">
    <property type="entry name" value="LRR RECEPTOR-LIKE SERINE_THREONINE-PROTEIN KINASE FLS2"/>
    <property type="match status" value="1"/>
</dbReference>
<dbReference type="FunFam" id="3.80.10.10:FF:000095">
    <property type="entry name" value="LRR receptor-like serine/threonine-protein kinase GSO1"/>
    <property type="match status" value="1"/>
</dbReference>
<reference evidence="18 19" key="1">
    <citation type="journal article" date="2016" name="G3 (Bethesda)">
        <title>First Draft Assembly and Annotation of the Genome of a California Endemic Oak Quercus lobata Nee (Fagaceae).</title>
        <authorList>
            <person name="Sork V.L."/>
            <person name="Fitz-Gibbon S.T."/>
            <person name="Puiu D."/>
            <person name="Crepeau M."/>
            <person name="Gugger P.F."/>
            <person name="Sherman R."/>
            <person name="Stevens K."/>
            <person name="Langley C.H."/>
            <person name="Pellegrini M."/>
            <person name="Salzberg S.L."/>
        </authorList>
    </citation>
    <scope>NUCLEOTIDE SEQUENCE [LARGE SCALE GENOMIC DNA]</scope>
    <source>
        <strain evidence="18 19">cv. SW786</strain>
    </source>
</reference>
<dbReference type="SMART" id="SM00369">
    <property type="entry name" value="LRR_TYP"/>
    <property type="match status" value="8"/>
</dbReference>
<keyword evidence="10 15" id="KW-1133">Transmembrane helix</keyword>
<keyword evidence="13" id="KW-0325">Glycoprotein</keyword>
<evidence type="ECO:0000256" key="9">
    <source>
        <dbReference type="ARBA" id="ARBA00022737"/>
    </source>
</evidence>
<dbReference type="AlphaFoldDB" id="A0A7N2MHR2"/>
<evidence type="ECO:0000256" key="12">
    <source>
        <dbReference type="ARBA" id="ARBA00023170"/>
    </source>
</evidence>
<feature type="domain" description="Leucine-rich repeat-containing N-terminal plant-type" evidence="16">
    <location>
        <begin position="64"/>
        <end position="105"/>
    </location>
</feature>
<keyword evidence="7 15" id="KW-0812">Transmembrane</keyword>
<evidence type="ECO:0000256" key="8">
    <source>
        <dbReference type="ARBA" id="ARBA00022729"/>
    </source>
</evidence>
<dbReference type="OrthoDB" id="1706571at2759"/>
<dbReference type="EMBL" id="LRBV02000009">
    <property type="status" value="NOT_ANNOTATED_CDS"/>
    <property type="molecule type" value="Genomic_DNA"/>
</dbReference>
<feature type="domain" description="Disease resistance R13L4/SHOC-2-like LRR" evidence="17">
    <location>
        <begin position="215"/>
        <end position="477"/>
    </location>
</feature>
<keyword evidence="5" id="KW-0134">Cell wall</keyword>
<evidence type="ECO:0000256" key="10">
    <source>
        <dbReference type="ARBA" id="ARBA00022989"/>
    </source>
</evidence>
<feature type="transmembrane region" description="Helical" evidence="15">
    <location>
        <begin position="871"/>
        <end position="893"/>
    </location>
</feature>
<organism evidence="18 19">
    <name type="scientific">Quercus lobata</name>
    <name type="common">Valley oak</name>
    <dbReference type="NCBI Taxonomy" id="97700"/>
    <lineage>
        <taxon>Eukaryota</taxon>
        <taxon>Viridiplantae</taxon>
        <taxon>Streptophyta</taxon>
        <taxon>Embryophyta</taxon>
        <taxon>Tracheophyta</taxon>
        <taxon>Spermatophyta</taxon>
        <taxon>Magnoliopsida</taxon>
        <taxon>eudicotyledons</taxon>
        <taxon>Gunneridae</taxon>
        <taxon>Pentapetalae</taxon>
        <taxon>rosids</taxon>
        <taxon>fabids</taxon>
        <taxon>Fagales</taxon>
        <taxon>Fagaceae</taxon>
        <taxon>Quercus</taxon>
    </lineage>
</organism>
<keyword evidence="9" id="KW-0677">Repeat</keyword>
<dbReference type="Pfam" id="PF13855">
    <property type="entry name" value="LRR_8"/>
    <property type="match status" value="1"/>
</dbReference>
<keyword evidence="5" id="KW-0964">Secreted</keyword>
<dbReference type="Proteomes" id="UP000594261">
    <property type="component" value="Chromosome 9"/>
</dbReference>
<evidence type="ECO:0000256" key="6">
    <source>
        <dbReference type="ARBA" id="ARBA00022614"/>
    </source>
</evidence>
<sequence>MLSTSLSSTYQLPVCSLVMTMIMDGRSFKLPYAFMTLFVLVHLRLTLGKFIPGVGDANNISCPEDERQALLEFKKGISDPLGWLSSWGSEEEKKNCCNWQGIQCSNQTGHVIQLQLGICNLRGMISPSILELPYLTYLDLSFNDFNHSHIPDFIGSLSNLEHLDLSQTNLSGPIPHQLGNLSRLQYLYLGLNNLTKSENLEWLSHMFSIEDLDLSFTNLSVANDWLEVVSSLPNLKTLDMSACNLPLMSLSSFSQFNHSKSFTSLESLQLRDNEINDIPKFIGDICTLRELGLSGNNLNGQLIEHINDLFGCAKDSLEVLELARNQLWGSLPDFAMFPSLKEIQLWSNKLNGTMPKTIGNLHNLEHLDVSLNYLQDVISGAHFSNLSKLLSLDLSGNSLTLEFDFNWVPPFQLDELQLRSCKLGPRFPNWIRTQRNVTILDISNAQISDTVPAEWFANLPPKLYRLNISSNQIHGQLPNVSKMSSSELKFDLSANRLEGPLPLFSTNVSSLNLSRNRFSGPLSPLCKVNDGGLGFLDLSDNLLSGQLPNCFMNWPNLLILNLANNNFFGEVPGSFGFLSMLHTLSLHDNTFSGDFPNSLKNCSNLRFMDLGNNRFSEKIPAWIAEDLPQLIVLILRSNKFSGSIPWDTCKLKYLRILDLSLNDISGTIPQCLNNFTAMAHKADSSTNLFEGGYYDSYGNSNGDYVDSAMVAWKGREYKFGKNLGLLKIINLSSNKLTGKLPTEITSLLELVVLNISKNNLIGEIPQTIGQLKLLESFDMSWNQFSGEIPSSMSELQFLSHLNLSFNNLSGKIPSGTQLQGFDATCFTGNRALCGPPLTQKCPGEETPNQCLPTDNGSIEDDKDNRDEFEKWFYVGAGIGFAVGFWGICSSLILKRSWRHAYFLLLDNMKDWLYVTMEVNKARFWRMFQRQG</sequence>
<dbReference type="Pfam" id="PF00560">
    <property type="entry name" value="LRR_1"/>
    <property type="match status" value="9"/>
</dbReference>
<dbReference type="GO" id="GO:0009653">
    <property type="term" value="P:anatomical structure morphogenesis"/>
    <property type="evidence" value="ECO:0007669"/>
    <property type="project" value="UniProtKB-ARBA"/>
</dbReference>
<dbReference type="OMA" id="QCQLLQI"/>
<dbReference type="Pfam" id="PF23598">
    <property type="entry name" value="LRR_14"/>
    <property type="match status" value="1"/>
</dbReference>
<name>A0A7N2MHR2_QUELO</name>
<proteinExistence type="inferred from homology"/>
<evidence type="ECO:0000259" key="17">
    <source>
        <dbReference type="Pfam" id="PF23598"/>
    </source>
</evidence>
<dbReference type="Gene3D" id="3.80.10.10">
    <property type="entry name" value="Ribonuclease Inhibitor"/>
    <property type="match status" value="4"/>
</dbReference>
<dbReference type="PANTHER" id="PTHR48063">
    <property type="entry name" value="LRR RECEPTOR-LIKE KINASE"/>
    <property type="match status" value="1"/>
</dbReference>
<dbReference type="InterPro" id="IPR046956">
    <property type="entry name" value="RLP23-like"/>
</dbReference>
<evidence type="ECO:0000256" key="14">
    <source>
        <dbReference type="ARBA" id="ARBA00038043"/>
    </source>
</evidence>
<dbReference type="RefSeq" id="XP_030935964.1">
    <property type="nucleotide sequence ID" value="XM_031080104.1"/>
</dbReference>
<dbReference type="SUPFAM" id="SSF52058">
    <property type="entry name" value="L domain-like"/>
    <property type="match status" value="3"/>
</dbReference>
<dbReference type="GO" id="GO:0005886">
    <property type="term" value="C:plasma membrane"/>
    <property type="evidence" value="ECO:0007669"/>
    <property type="project" value="UniProtKB-SubCell"/>
</dbReference>
<keyword evidence="19" id="KW-1185">Reference proteome</keyword>
<keyword evidence="6" id="KW-0433">Leucine-rich repeat</keyword>
<comment type="similarity">
    <text evidence="14">Belongs to the polygalacturonase-inhibiting protein family.</text>
</comment>
<evidence type="ECO:0000256" key="5">
    <source>
        <dbReference type="ARBA" id="ARBA00022512"/>
    </source>
</evidence>
<dbReference type="GO" id="GO:0099402">
    <property type="term" value="P:plant organ development"/>
    <property type="evidence" value="ECO:0007669"/>
    <property type="project" value="UniProtKB-ARBA"/>
</dbReference>
<evidence type="ECO:0000313" key="18">
    <source>
        <dbReference type="EnsemblPlants" id="QL09p011709:mrna:CDS:1"/>
    </source>
</evidence>
<evidence type="ECO:0000256" key="2">
    <source>
        <dbReference type="ARBA" id="ARBA00004251"/>
    </source>
</evidence>
<dbReference type="InterPro" id="IPR055414">
    <property type="entry name" value="LRR_R13L4/SHOC2-like"/>
</dbReference>
<gene>
    <name evidence="18" type="primary">LOC115961057</name>
</gene>
<evidence type="ECO:0000256" key="11">
    <source>
        <dbReference type="ARBA" id="ARBA00023136"/>
    </source>
</evidence>
<evidence type="ECO:0000256" key="3">
    <source>
        <dbReference type="ARBA" id="ARBA00009592"/>
    </source>
</evidence>
<dbReference type="FunFam" id="3.80.10.10:FF:000213">
    <property type="entry name" value="Tyrosine-sulfated glycopeptide receptor 1"/>
    <property type="match status" value="1"/>
</dbReference>
<dbReference type="FunFam" id="3.80.10.10:FF:001347">
    <property type="entry name" value="LRR receptor-like serine/threonine-protein kinase GSO2"/>
    <property type="match status" value="1"/>
</dbReference>
<dbReference type="Gramene" id="QL09p011709:mrna">
    <property type="protein sequence ID" value="QL09p011709:mrna:CDS:1"/>
    <property type="gene ID" value="QL09p011709"/>
</dbReference>
<dbReference type="EnsemblPlants" id="QL09p011709:mrna">
    <property type="protein sequence ID" value="QL09p011709:mrna:CDS:1"/>
    <property type="gene ID" value="QL09p011709"/>
</dbReference>
<dbReference type="KEGG" id="qlo:115961057"/>
<dbReference type="InterPro" id="IPR001611">
    <property type="entry name" value="Leu-rich_rpt"/>
</dbReference>
<evidence type="ECO:0000259" key="16">
    <source>
        <dbReference type="Pfam" id="PF08263"/>
    </source>
</evidence>
<evidence type="ECO:0000256" key="13">
    <source>
        <dbReference type="ARBA" id="ARBA00023180"/>
    </source>
</evidence>
<dbReference type="InterPro" id="IPR013210">
    <property type="entry name" value="LRR_N_plant-typ"/>
</dbReference>
<protein>
    <submittedName>
        <fullName evidence="18">Uncharacterized protein</fullName>
    </submittedName>
</protein>
<comment type="subcellular location">
    <subcellularLocation>
        <location evidence="2">Cell membrane</location>
        <topology evidence="2">Single-pass type I membrane protein</topology>
    </subcellularLocation>
    <subcellularLocation>
        <location evidence="1">Secreted</location>
        <location evidence="1">Cell wall</location>
    </subcellularLocation>
</comment>
<dbReference type="Pfam" id="PF08263">
    <property type="entry name" value="LRRNT_2"/>
    <property type="match status" value="1"/>
</dbReference>
<evidence type="ECO:0000256" key="15">
    <source>
        <dbReference type="SAM" id="Phobius"/>
    </source>
</evidence>
<keyword evidence="4" id="KW-1003">Cell membrane</keyword>
<dbReference type="GeneID" id="115961057"/>
<keyword evidence="11 15" id="KW-0472">Membrane</keyword>
<dbReference type="InterPro" id="IPR003591">
    <property type="entry name" value="Leu-rich_rpt_typical-subtyp"/>
</dbReference>
<dbReference type="PROSITE" id="PS51450">
    <property type="entry name" value="LRR"/>
    <property type="match status" value="2"/>
</dbReference>
<comment type="similarity">
    <text evidence="3">Belongs to the RLP family.</text>
</comment>
<evidence type="ECO:0000256" key="1">
    <source>
        <dbReference type="ARBA" id="ARBA00004191"/>
    </source>
</evidence>
<keyword evidence="12" id="KW-0675">Receptor</keyword>
<accession>A0A7N2MHR2</accession>
<dbReference type="FunFam" id="3.80.10.10:FF:000400">
    <property type="entry name" value="Nuclear pore complex protein NUP107"/>
    <property type="match status" value="1"/>
</dbReference>
<reference evidence="18" key="2">
    <citation type="submission" date="2021-01" db="UniProtKB">
        <authorList>
            <consortium name="EnsemblPlants"/>
        </authorList>
    </citation>
    <scope>IDENTIFICATION</scope>
</reference>
<dbReference type="InParanoid" id="A0A7N2MHR2"/>
<evidence type="ECO:0000256" key="4">
    <source>
        <dbReference type="ARBA" id="ARBA00022475"/>
    </source>
</evidence>
<keyword evidence="8" id="KW-0732">Signal</keyword>
<evidence type="ECO:0000256" key="7">
    <source>
        <dbReference type="ARBA" id="ARBA00022692"/>
    </source>
</evidence>